<keyword evidence="3" id="KW-0479">Metal-binding</keyword>
<evidence type="ECO:0000313" key="6">
    <source>
        <dbReference type="EMBL" id="QOS39735.1"/>
    </source>
</evidence>
<dbReference type="Gene3D" id="3.40.1010.20">
    <property type="entry name" value="4-hydroxy-3-methylbut-2-enyl diphosphate reductase, catalytic domain"/>
    <property type="match status" value="2"/>
</dbReference>
<name>A0A7M1XL32_9SPIR</name>
<protein>
    <recommendedName>
        <fullName evidence="8">4-hydroxy-3-methylbut-2-enyl diphosphate reductase</fullName>
    </recommendedName>
</protein>
<dbReference type="Pfam" id="PF02401">
    <property type="entry name" value="LYTB"/>
    <property type="match status" value="1"/>
</dbReference>
<sequence>MVKIITDYGFCFGVNQAIEKLIETGKMHSRVYLTHPLIHNVMENERLMNLAHASFFEKGLTLSSNDAVILSAHGHTLEQENQFKGLCHLVDATCPLILQRYLKVHQYEEGISYIYLGKKNHQETLGFLSHFPYFTLVDSTLDLKKQLEALSLEEKCVFIPQTTVSKDSWNLVKTYLEEHTHLLQVMDICPLYEKRSKQAIKVIQNLDPEKNYFIVCGDKTSSNAKEIYHAMSLSNPRLKGTIALDSSMLNLNELKGKDIYIASATSVNKDTVEKLKQDLELAI</sequence>
<proteinExistence type="predicted"/>
<evidence type="ECO:0000256" key="3">
    <source>
        <dbReference type="ARBA" id="ARBA00022723"/>
    </source>
</evidence>
<evidence type="ECO:0000256" key="5">
    <source>
        <dbReference type="ARBA" id="ARBA00023014"/>
    </source>
</evidence>
<organism evidence="6 7">
    <name type="scientific">Treponema rectale</name>
    <dbReference type="NCBI Taxonomy" id="744512"/>
    <lineage>
        <taxon>Bacteria</taxon>
        <taxon>Pseudomonadati</taxon>
        <taxon>Spirochaetota</taxon>
        <taxon>Spirochaetia</taxon>
        <taxon>Spirochaetales</taxon>
        <taxon>Treponemataceae</taxon>
        <taxon>Treponema</taxon>
    </lineage>
</organism>
<dbReference type="GO" id="GO:0051745">
    <property type="term" value="F:4-hydroxy-3-methylbut-2-enyl diphosphate reductase activity"/>
    <property type="evidence" value="ECO:0007669"/>
    <property type="project" value="InterPro"/>
</dbReference>
<evidence type="ECO:0000313" key="7">
    <source>
        <dbReference type="Proteomes" id="UP000593591"/>
    </source>
</evidence>
<dbReference type="PANTHER" id="PTHR30426">
    <property type="entry name" value="4-HYDROXY-3-METHYLBUT-2-ENYL DIPHOSPHATE REDUCTASE"/>
    <property type="match status" value="1"/>
</dbReference>
<keyword evidence="5" id="KW-0411">Iron-sulfur</keyword>
<accession>A0A7M1XL32</accession>
<dbReference type="GO" id="GO:0046872">
    <property type="term" value="F:metal ion binding"/>
    <property type="evidence" value="ECO:0007669"/>
    <property type="project" value="UniProtKB-KW"/>
</dbReference>
<dbReference type="PANTHER" id="PTHR30426:SF0">
    <property type="entry name" value="4-HYDROXY-3-METHYLBUT-2-ENYL DIPHOSPHATE REDUCTASE"/>
    <property type="match status" value="1"/>
</dbReference>
<keyword evidence="2" id="KW-0004">4Fe-4S</keyword>
<dbReference type="GO" id="GO:0050992">
    <property type="term" value="P:dimethylallyl diphosphate biosynthetic process"/>
    <property type="evidence" value="ECO:0007669"/>
    <property type="project" value="InterPro"/>
</dbReference>
<evidence type="ECO:0000256" key="2">
    <source>
        <dbReference type="ARBA" id="ARBA00022485"/>
    </source>
</evidence>
<dbReference type="Proteomes" id="UP000593591">
    <property type="component" value="Chromosome"/>
</dbReference>
<keyword evidence="4" id="KW-0408">Iron</keyword>
<dbReference type="InterPro" id="IPR003451">
    <property type="entry name" value="LytB/IspH"/>
</dbReference>
<gene>
    <name evidence="6" type="ORF">DYE49_04350</name>
</gene>
<dbReference type="KEGG" id="trc:DYE49_04350"/>
<dbReference type="GO" id="GO:0051539">
    <property type="term" value="F:4 iron, 4 sulfur cluster binding"/>
    <property type="evidence" value="ECO:0007669"/>
    <property type="project" value="UniProtKB-KW"/>
</dbReference>
<dbReference type="EMBL" id="CP031517">
    <property type="protein sequence ID" value="QOS39735.1"/>
    <property type="molecule type" value="Genomic_DNA"/>
</dbReference>
<dbReference type="Gene3D" id="3.40.50.11270">
    <property type="match status" value="1"/>
</dbReference>
<evidence type="ECO:0000256" key="1">
    <source>
        <dbReference type="ARBA" id="ARBA00001966"/>
    </source>
</evidence>
<comment type="cofactor">
    <cofactor evidence="1">
        <name>[4Fe-4S] cluster</name>
        <dbReference type="ChEBI" id="CHEBI:49883"/>
    </cofactor>
</comment>
<dbReference type="AlphaFoldDB" id="A0A7M1XL32"/>
<reference evidence="6 7" key="1">
    <citation type="submission" date="2018-08" db="EMBL/GenBank/DDBJ databases">
        <title>The first complete genome of Treponema rectale (CHPAT), a commensal spirochete of the bovine rectum.</title>
        <authorList>
            <person name="Staton G.J."/>
            <person name="Clegg S.R."/>
            <person name="Carter S.D."/>
            <person name="Radford A.D."/>
            <person name="Darby A."/>
            <person name="Hall N."/>
            <person name="Birtles R.J."/>
            <person name="Evans N.J."/>
        </authorList>
    </citation>
    <scope>NUCLEOTIDE SEQUENCE [LARGE SCALE GENOMIC DNA]</scope>
    <source>
        <strain evidence="6 7">CHPA</strain>
    </source>
</reference>
<dbReference type="GO" id="GO:0019288">
    <property type="term" value="P:isopentenyl diphosphate biosynthetic process, methylerythritol 4-phosphate pathway"/>
    <property type="evidence" value="ECO:0007669"/>
    <property type="project" value="InterPro"/>
</dbReference>
<evidence type="ECO:0008006" key="8">
    <source>
        <dbReference type="Google" id="ProtNLM"/>
    </source>
</evidence>
<evidence type="ECO:0000256" key="4">
    <source>
        <dbReference type="ARBA" id="ARBA00023004"/>
    </source>
</evidence>